<dbReference type="Proteomes" id="UP000019103">
    <property type="component" value="Unassembled WGS sequence"/>
</dbReference>
<keyword evidence="2" id="KW-0472">Membrane</keyword>
<dbReference type="InterPro" id="IPR044932">
    <property type="entry name" value="PfEMP1_ATS_sf"/>
</dbReference>
<dbReference type="InterPro" id="IPR029211">
    <property type="entry name" value="PfEMP1_ATS"/>
</dbReference>
<proteinExistence type="predicted"/>
<sequence length="1648" mass="189108">MGSSHSTNDTKSPTLSESHKSARNVLEKIGRHIKDEINKNSNHTNKLEGTLSNAQFLDGLYRATGGKVRTGPGDSCSLDHRFYTNIKDSSVEGRNPCDGREKDRFGENAEAYCNSDKIRGNENNRNDGTACAPFRRQNLCDKNLEYLINENTNTTHDLLGNVLVTAKYEGESIVAKHPHKDNSQVCTALARSFADIGDIIRGKDLFIGYNQKDRNEKAKLQENLTKIFNEIYNGLNKTIQSQYNGDAPTYYKLREDWWNANRKEIWKAMTCVAPENAYIIKRRFDGGDIENLILTHPKCGHDTDPPVVDYIPQRLRWMSEWSEYFCNVLNKEIDEMNNQCKDCEMSRRCNDDSEGGKCKKCKEQCQIFKELVSKWKNEFDKQSMKYKELYIKASTNITKQNSSSPERGYRRNHRRRGYDDDTNVQLFLKKVIENNECKVESLGKYLDKTSHCGNYNFNYDNTPGSNRSNAFEITPEKFKKACKCKIPNPLEKCPNEENKNVCTRFDKVYSCTSLSFKNDLSEWNNSGVKNKENDNNGVLVPPRRRNLCINLFSKKDYKMKDENDFKEDLLNAAFSQGKLLGKKYSNYSNEAYEAMKFSYADYSDIVKGTDMMNDLKKLNKELNTLLKETEKGDISVDRKTWWDDNKNVVWNAMLCGYKTENENQQLNSSWCNVPDDDNIDQFLRWLTEWAQQYCKEKLIKAHIINTKCKDIVEGRKHKSIVDITDVECKRLFIDYEEWFRYRYNQWKGLSEKYIKIKKSKNSGVNIPSEECAASYVTKHCNGCICNLRDMEDIHKNINNQNELMKEMINIIKFDTDQYRTQLQNISNSMEINPKSVKTAVDTTKDIVSYGLAGTMGVAAIGLQAGDFLGKKIQDLYNEFMKPVEKKLDTSSKNLNIYEDPNIMVPAGIGVALTLGLLLFKMRRKAKRQVDMIRILQMSQNEYGIPTTKSPNKYVPYGSQRYKGKTYLYVEGDTDEEKYMFMSDTTDITSSESEYEEMDINDIYVPGSPKYKTLIEVVLEPSKRDTQNDIPSDNTPSYKLTDEEWNQLKDDFISQYVQSEPLDVPQYDVSTELPMNIGGNVLDDGINEKPFITSIHDRDLYTGEEISYNIHMSTNSMDDPKYVSNNVYSGIDLINDTLSGNKHIDIYDELLKRKENELFGTNYKKNTSNNSVAKNTNNDPIMNQLDLLHKWLDRHRDMCNMWNTKEELLEKLNEQWNKDNDVGGDISSSNGNKTLNTDVSIQIDMDETKGKKEFTNMDTILDNIEDDIYYDVNDDEKPSVNDISMDHNKVDVPKKVHVEMKILNNTSNGSLEQQFPISDVYNQRNHNSTTPHHPPNTRLLCECELYELANYDSDPEMKRIMQQFEDRTSKRFHEYDERMKTTRQKCKEQCDKEIQKIVLKDKLEKELMDKFATLQTDIQSDAIPTCVCEKSVADKVEKTCLKCGRILGGGVPAFGLVGGYGAYELVELSISAGIETANKLGISKGFEAGTEVVIQGLTNLFEFGELPGVNVSAMVNTQNFNNKMHLITAVMSEQNRLCTATLNDSNVFCSTQVNLGPKFVRAISTHISNAVDDATVRVNEVTAETAKALSLEKTAEATSATTILSNPIVISFIVVVIIVILLFIIYLILRYRRKKKMKKKLQYIKLLEE</sequence>
<dbReference type="Pfam" id="PF15445">
    <property type="entry name" value="ATS"/>
    <property type="match status" value="1"/>
</dbReference>
<evidence type="ECO:0000259" key="6">
    <source>
        <dbReference type="Pfam" id="PF22672"/>
    </source>
</evidence>
<evidence type="ECO:0000259" key="4">
    <source>
        <dbReference type="Pfam" id="PF15445"/>
    </source>
</evidence>
<protein>
    <recommendedName>
        <fullName evidence="9">Erythrocyte membrane protein 1</fullName>
    </recommendedName>
</protein>
<dbReference type="InterPro" id="IPR042202">
    <property type="entry name" value="Duffy-ag-bd_sf"/>
</dbReference>
<keyword evidence="2" id="KW-0812">Transmembrane</keyword>
<organism evidence="7 8">
    <name type="scientific">Plasmodium falciparum (isolate Palo Alto / Uganda)</name>
    <dbReference type="NCBI Taxonomy" id="57270"/>
    <lineage>
        <taxon>Eukaryota</taxon>
        <taxon>Sar</taxon>
        <taxon>Alveolata</taxon>
        <taxon>Apicomplexa</taxon>
        <taxon>Aconoidasida</taxon>
        <taxon>Haemosporida</taxon>
        <taxon>Plasmodiidae</taxon>
        <taxon>Plasmodium</taxon>
        <taxon>Plasmodium (Laverania)</taxon>
    </lineage>
</organism>
<dbReference type="FunFam" id="1.20.1310.20:FF:000003">
    <property type="entry name" value="Erythrocyte membrane protein 1, PfEMP1"/>
    <property type="match status" value="1"/>
</dbReference>
<dbReference type="InterPro" id="IPR006373">
    <property type="entry name" value="VSA_Rifin"/>
</dbReference>
<feature type="compositionally biased region" description="Polar residues" evidence="1">
    <location>
        <begin position="1"/>
        <end position="16"/>
    </location>
</feature>
<reference evidence="7 8" key="1">
    <citation type="submission" date="2013-02" db="EMBL/GenBank/DDBJ databases">
        <title>The Genome Annotation of Plasmodium falciparum Palo Alto/Uganda.</title>
        <authorList>
            <consortium name="The Broad Institute Genome Sequencing Platform"/>
            <consortium name="The Broad Institute Genome Sequencing Center for Infectious Disease"/>
            <person name="Neafsey D."/>
            <person name="Hoffman S."/>
            <person name="Volkman S."/>
            <person name="Rosenthal P."/>
            <person name="Walker B."/>
            <person name="Young S.K."/>
            <person name="Zeng Q."/>
            <person name="Gargeya S."/>
            <person name="Fitzgerald M."/>
            <person name="Haas B."/>
            <person name="Abouelleil A."/>
            <person name="Allen A.W."/>
            <person name="Alvarado L."/>
            <person name="Arachchi H.M."/>
            <person name="Berlin A.M."/>
            <person name="Chapman S.B."/>
            <person name="Gainer-Dewar J."/>
            <person name="Goldberg J."/>
            <person name="Griggs A."/>
            <person name="Gujja S."/>
            <person name="Hansen M."/>
            <person name="Howarth C."/>
            <person name="Imamovic A."/>
            <person name="Ireland A."/>
            <person name="Larimer J."/>
            <person name="McCowan C."/>
            <person name="Murphy C."/>
            <person name="Pearson M."/>
            <person name="Poon T.W."/>
            <person name="Priest M."/>
            <person name="Roberts A."/>
            <person name="Saif S."/>
            <person name="Shea T."/>
            <person name="Sisk P."/>
            <person name="Sykes S."/>
            <person name="Wortman J."/>
            <person name="Nusbaum C."/>
            <person name="Birren B."/>
        </authorList>
    </citation>
    <scope>NUCLEOTIDE SEQUENCE [LARGE SCALE GENOMIC DNA]</scope>
    <source>
        <strain evidence="7 8">Palo Alto/Uganda</strain>
    </source>
</reference>
<dbReference type="EMBL" id="KI927271">
    <property type="protein sequence ID" value="ETW57363.1"/>
    <property type="molecule type" value="Genomic_DNA"/>
</dbReference>
<evidence type="ECO:0000313" key="8">
    <source>
        <dbReference type="Proteomes" id="UP000019103"/>
    </source>
</evidence>
<dbReference type="Pfam" id="PF05424">
    <property type="entry name" value="Duffy_binding"/>
    <property type="match status" value="2"/>
</dbReference>
<feature type="domain" description="Plasmodium falciparum erythrocyte membrane protein-1 N-terminal segment" evidence="5">
    <location>
        <begin position="21"/>
        <end position="55"/>
    </location>
</feature>
<dbReference type="OMA" id="SKWKNEF"/>
<keyword evidence="2" id="KW-1133">Transmembrane helix</keyword>
<evidence type="ECO:0000259" key="3">
    <source>
        <dbReference type="Pfam" id="PF05424"/>
    </source>
</evidence>
<dbReference type="SUPFAM" id="SSF140924">
    <property type="entry name" value="Duffy binding domain-like"/>
    <property type="match status" value="2"/>
</dbReference>
<dbReference type="GO" id="GO:0016020">
    <property type="term" value="C:membrane"/>
    <property type="evidence" value="ECO:0007669"/>
    <property type="project" value="InterPro"/>
</dbReference>
<name>W4J507_PLAFP</name>
<evidence type="ECO:0008006" key="9">
    <source>
        <dbReference type="Google" id="ProtNLM"/>
    </source>
</evidence>
<feature type="domain" description="Plasmodium falciparum erythrocyte membrane protein 1 acidic terminal segment" evidence="4">
    <location>
        <begin position="904"/>
        <end position="1321"/>
    </location>
</feature>
<feature type="domain" description="Duffy-binding-like" evidence="6">
    <location>
        <begin position="320"/>
        <end position="441"/>
    </location>
</feature>
<evidence type="ECO:0000259" key="5">
    <source>
        <dbReference type="Pfam" id="PF15447"/>
    </source>
</evidence>
<dbReference type="InterPro" id="IPR029210">
    <property type="entry name" value="PfEMP1_NTS"/>
</dbReference>
<dbReference type="NCBIfam" id="TIGR01477">
    <property type="entry name" value="RIFIN"/>
    <property type="match status" value="1"/>
</dbReference>
<dbReference type="OrthoDB" id="379071at2759"/>
<dbReference type="Gene3D" id="1.20.58.830">
    <property type="match status" value="2"/>
</dbReference>
<feature type="domain" description="Duffy-antigen binding" evidence="3">
    <location>
        <begin position="537"/>
        <end position="684"/>
    </location>
</feature>
<dbReference type="FunFam" id="1.10.1900.40:FF:000004">
    <property type="entry name" value="Erythrocyte membrane protein 1, PfEMP1"/>
    <property type="match status" value="1"/>
</dbReference>
<dbReference type="Pfam" id="PF15447">
    <property type="entry name" value="NTS"/>
    <property type="match status" value="1"/>
</dbReference>
<evidence type="ECO:0000256" key="1">
    <source>
        <dbReference type="SAM" id="MobiDB-lite"/>
    </source>
</evidence>
<dbReference type="InterPro" id="IPR054595">
    <property type="entry name" value="DBL_C"/>
</dbReference>
<dbReference type="FunFam" id="1.10.1900.40:FF:000001">
    <property type="entry name" value="Erythrocyte membrane protein 1"/>
    <property type="match status" value="1"/>
</dbReference>
<accession>W4J507</accession>
<feature type="domain" description="Duffy-antigen binding" evidence="3">
    <location>
        <begin position="130"/>
        <end position="316"/>
    </location>
</feature>
<dbReference type="GO" id="GO:0046789">
    <property type="term" value="F:host cell surface receptor binding"/>
    <property type="evidence" value="ECO:0007669"/>
    <property type="project" value="InterPro"/>
</dbReference>
<feature type="transmembrane region" description="Helical" evidence="2">
    <location>
        <begin position="1607"/>
        <end position="1628"/>
    </location>
</feature>
<reference evidence="7 8" key="2">
    <citation type="submission" date="2013-02" db="EMBL/GenBank/DDBJ databases">
        <title>The Genome Sequence of Plasmodium falciparum Palo Alto/Uganda.</title>
        <authorList>
            <consortium name="The Broad Institute Genome Sequencing Platform"/>
            <consortium name="The Broad Institute Genome Sequencing Center for Infectious Disease"/>
            <person name="Neafsey D."/>
            <person name="Cheeseman I."/>
            <person name="Volkman S."/>
            <person name="Adams J."/>
            <person name="Walker B."/>
            <person name="Young S.K."/>
            <person name="Zeng Q."/>
            <person name="Gargeya S."/>
            <person name="Fitzgerald M."/>
            <person name="Haas B."/>
            <person name="Abouelleil A."/>
            <person name="Alvarado L."/>
            <person name="Arachchi H.M."/>
            <person name="Berlin A.M."/>
            <person name="Chapman S.B."/>
            <person name="Dewar J."/>
            <person name="Goldberg J."/>
            <person name="Griggs A."/>
            <person name="Gujja S."/>
            <person name="Hansen M."/>
            <person name="Howarth C."/>
            <person name="Imamovic A."/>
            <person name="Larimer J."/>
            <person name="McCowan C."/>
            <person name="Murphy C."/>
            <person name="Neiman D."/>
            <person name="Pearson M."/>
            <person name="Priest M."/>
            <person name="Roberts A."/>
            <person name="Saif S."/>
            <person name="Shea T."/>
            <person name="Sisk P."/>
            <person name="Sykes S."/>
            <person name="Wortman J."/>
            <person name="Nusbaum C."/>
            <person name="Birren B."/>
        </authorList>
    </citation>
    <scope>NUCLEOTIDE SEQUENCE [LARGE SCALE GENOMIC DNA]</scope>
    <source>
        <strain evidence="7 8">Palo Alto/Uganda</strain>
    </source>
</reference>
<dbReference type="Gene3D" id="1.10.1900.40">
    <property type="entry name" value="Acidic terminal segments, variant surface antigen of PfEMP1"/>
    <property type="match status" value="2"/>
</dbReference>
<gene>
    <name evidence="7" type="ORF">PFUGPA_00643</name>
</gene>
<evidence type="ECO:0000313" key="7">
    <source>
        <dbReference type="EMBL" id="ETW57363.1"/>
    </source>
</evidence>
<feature type="region of interest" description="Disordered" evidence="1">
    <location>
        <begin position="1"/>
        <end position="22"/>
    </location>
</feature>
<dbReference type="InterPro" id="IPR008602">
    <property type="entry name" value="Duffy-antigen-binding"/>
</dbReference>
<dbReference type="Pfam" id="PF22672">
    <property type="entry name" value="DBL_C"/>
    <property type="match status" value="1"/>
</dbReference>
<evidence type="ECO:0000256" key="2">
    <source>
        <dbReference type="SAM" id="Phobius"/>
    </source>
</evidence>
<dbReference type="Pfam" id="PF02009">
    <property type="entry name" value="RIFIN"/>
    <property type="match status" value="1"/>
</dbReference>
<dbReference type="Gene3D" id="1.20.1310.20">
    <property type="entry name" value="Duffy-antigen binding domain"/>
    <property type="match status" value="2"/>
</dbReference>